<evidence type="ECO:0000313" key="1">
    <source>
        <dbReference type="EMBL" id="GAG00929.1"/>
    </source>
</evidence>
<proteinExistence type="predicted"/>
<reference evidence="1" key="1">
    <citation type="journal article" date="2014" name="Front. Microbiol.">
        <title>High frequency of phylogenetically diverse reductive dehalogenase-homologous genes in deep subseafloor sedimentary metagenomes.</title>
        <authorList>
            <person name="Kawai M."/>
            <person name="Futagami T."/>
            <person name="Toyoda A."/>
            <person name="Takaki Y."/>
            <person name="Nishi S."/>
            <person name="Hori S."/>
            <person name="Arai W."/>
            <person name="Tsubouchi T."/>
            <person name="Morono Y."/>
            <person name="Uchiyama I."/>
            <person name="Ito T."/>
            <person name="Fujiyama A."/>
            <person name="Inagaki F."/>
            <person name="Takami H."/>
        </authorList>
    </citation>
    <scope>NUCLEOTIDE SEQUENCE</scope>
    <source>
        <strain evidence="1">Expedition CK06-06</strain>
    </source>
</reference>
<accession>X0U586</accession>
<comment type="caution">
    <text evidence="1">The sequence shown here is derived from an EMBL/GenBank/DDBJ whole genome shotgun (WGS) entry which is preliminary data.</text>
</comment>
<organism evidence="1">
    <name type="scientific">marine sediment metagenome</name>
    <dbReference type="NCBI Taxonomy" id="412755"/>
    <lineage>
        <taxon>unclassified sequences</taxon>
        <taxon>metagenomes</taxon>
        <taxon>ecological metagenomes</taxon>
    </lineage>
</organism>
<dbReference type="AlphaFoldDB" id="X0U586"/>
<gene>
    <name evidence="1" type="ORF">S01H1_43580</name>
</gene>
<dbReference type="EMBL" id="BARS01027765">
    <property type="protein sequence ID" value="GAG00929.1"/>
    <property type="molecule type" value="Genomic_DNA"/>
</dbReference>
<name>X0U586_9ZZZZ</name>
<feature type="non-terminal residue" evidence="1">
    <location>
        <position position="1"/>
    </location>
</feature>
<sequence>LGRNKLGNDIQLKGKKLFNEIFCNSIRKIN</sequence>
<protein>
    <submittedName>
        <fullName evidence="1">Uncharacterized protein</fullName>
    </submittedName>
</protein>